<dbReference type="InterPro" id="IPR017972">
    <property type="entry name" value="Cyt_P450_CS"/>
</dbReference>
<accession>A0A6A6GPF0</accession>
<keyword evidence="9" id="KW-1185">Reference proteome</keyword>
<dbReference type="Proteomes" id="UP000799538">
    <property type="component" value="Unassembled WGS sequence"/>
</dbReference>
<name>A0A6A6GPF0_9PEZI</name>
<dbReference type="AlphaFoldDB" id="A0A6A6GPF0"/>
<dbReference type="InterPro" id="IPR002401">
    <property type="entry name" value="Cyt_P450_E_grp-I"/>
</dbReference>
<evidence type="ECO:0000256" key="6">
    <source>
        <dbReference type="RuleBase" id="RU000461"/>
    </source>
</evidence>
<evidence type="ECO:0000256" key="3">
    <source>
        <dbReference type="ARBA" id="ARBA00023002"/>
    </source>
</evidence>
<keyword evidence="7" id="KW-0812">Transmembrane</keyword>
<evidence type="ECO:0000256" key="1">
    <source>
        <dbReference type="ARBA" id="ARBA00010617"/>
    </source>
</evidence>
<dbReference type="InterPro" id="IPR001128">
    <property type="entry name" value="Cyt_P450"/>
</dbReference>
<dbReference type="PROSITE" id="PS00086">
    <property type="entry name" value="CYTOCHROME_P450"/>
    <property type="match status" value="1"/>
</dbReference>
<dbReference type="InterPro" id="IPR036396">
    <property type="entry name" value="Cyt_P450_sf"/>
</dbReference>
<evidence type="ECO:0000256" key="2">
    <source>
        <dbReference type="ARBA" id="ARBA00022723"/>
    </source>
</evidence>
<feature type="transmembrane region" description="Helical" evidence="7">
    <location>
        <begin position="6"/>
        <end position="27"/>
    </location>
</feature>
<comment type="similarity">
    <text evidence="1 6">Belongs to the cytochrome P450 family.</text>
</comment>
<dbReference type="CDD" id="cd11065">
    <property type="entry name" value="CYP64-like"/>
    <property type="match status" value="1"/>
</dbReference>
<keyword evidence="6" id="KW-0503">Monooxygenase</keyword>
<keyword evidence="7" id="KW-1133">Transmembrane helix</keyword>
<keyword evidence="5 6" id="KW-0349">Heme</keyword>
<evidence type="ECO:0000256" key="7">
    <source>
        <dbReference type="SAM" id="Phobius"/>
    </source>
</evidence>
<keyword evidence="2 5" id="KW-0479">Metal-binding</keyword>
<evidence type="ECO:0000313" key="9">
    <source>
        <dbReference type="Proteomes" id="UP000799538"/>
    </source>
</evidence>
<comment type="cofactor">
    <cofactor evidence="5">
        <name>heme</name>
        <dbReference type="ChEBI" id="CHEBI:30413"/>
    </cofactor>
</comment>
<protein>
    <submittedName>
        <fullName evidence="8">Cytochrome P450</fullName>
    </submittedName>
</protein>
<dbReference type="SUPFAM" id="SSF48264">
    <property type="entry name" value="Cytochrome P450"/>
    <property type="match status" value="1"/>
</dbReference>
<dbReference type="Pfam" id="PF00067">
    <property type="entry name" value="p450"/>
    <property type="match status" value="1"/>
</dbReference>
<feature type="binding site" description="axial binding residue" evidence="5">
    <location>
        <position position="433"/>
    </location>
    <ligand>
        <name>heme</name>
        <dbReference type="ChEBI" id="CHEBI:30413"/>
    </ligand>
    <ligandPart>
        <name>Fe</name>
        <dbReference type="ChEBI" id="CHEBI:18248"/>
    </ligandPart>
</feature>
<dbReference type="GO" id="GO:0016705">
    <property type="term" value="F:oxidoreductase activity, acting on paired donors, with incorporation or reduction of molecular oxygen"/>
    <property type="evidence" value="ECO:0007669"/>
    <property type="project" value="InterPro"/>
</dbReference>
<dbReference type="InterPro" id="IPR050364">
    <property type="entry name" value="Cytochrome_P450_fung"/>
</dbReference>
<dbReference type="Gene3D" id="1.10.630.10">
    <property type="entry name" value="Cytochrome P450"/>
    <property type="match status" value="1"/>
</dbReference>
<keyword evidence="7" id="KW-0472">Membrane</keyword>
<sequence>MSMLSYFSFPALAIFSIIVALIVYLWPRVLDVALGYKYPPGPNGVPIFGNLFQLPPEYAGTKMIALAKQYGDIRWVYVNSLDTARELFDKRGKIYIGRPEFPITQDILSGGGRIVLMNNTPQWRDLRKIMHSLLMASNAKAYEPFQDTESKALVWQLLHEPSDFHKHAARFANSADSNSVFGRRTSMGEPNVRALFGTIDDFMSMVTSPLTSLPEQFPWLVRWLPGNLQWFRPKAERVFDKTMHVYASFMEDLDKRVAAGEDPQCFARDMFKLADRYQLDQVRKYFYAGSMIEAGSDTTRNQINLMLAAAAIYPAWVRTAQAELHSVCGAAERLPTFEDWDRLPYIVATIKETLRWRPNMTTTGTPRRLVDDDTFRGYKFEKGTIFPFNNAAISHNENDFKRNGEFLPERFLNIDLQDMLKGHAGFGFGRRACPGWYVGTRNMFIAFARILYCFDIKERPGHKIDPLRIDAFAHEHAPFDI</sequence>
<dbReference type="PANTHER" id="PTHR46300">
    <property type="entry name" value="P450, PUTATIVE (EUROFUNG)-RELATED-RELATED"/>
    <property type="match status" value="1"/>
</dbReference>
<gene>
    <name evidence="8" type="ORF">BDZ85DRAFT_300285</name>
</gene>
<dbReference type="GO" id="GO:0004497">
    <property type="term" value="F:monooxygenase activity"/>
    <property type="evidence" value="ECO:0007669"/>
    <property type="project" value="UniProtKB-KW"/>
</dbReference>
<dbReference type="PANTHER" id="PTHR46300:SF12">
    <property type="entry name" value="P450, PUTATIVE (EUROFUNG)-RELATED"/>
    <property type="match status" value="1"/>
</dbReference>
<reference evidence="9" key="1">
    <citation type="journal article" date="2020" name="Stud. Mycol.">
        <title>101 Dothideomycetes genomes: A test case for predicting lifestyles and emergence of pathogens.</title>
        <authorList>
            <person name="Haridas S."/>
            <person name="Albert R."/>
            <person name="Binder M."/>
            <person name="Bloem J."/>
            <person name="LaButti K."/>
            <person name="Salamov A."/>
            <person name="Andreopoulos B."/>
            <person name="Baker S."/>
            <person name="Barry K."/>
            <person name="Bills G."/>
            <person name="Bluhm B."/>
            <person name="Cannon C."/>
            <person name="Castanera R."/>
            <person name="Culley D."/>
            <person name="Daum C."/>
            <person name="Ezra D."/>
            <person name="Gonzalez J."/>
            <person name="Henrissat B."/>
            <person name="Kuo A."/>
            <person name="Liang C."/>
            <person name="Lipzen A."/>
            <person name="Lutzoni F."/>
            <person name="Magnuson J."/>
            <person name="Mondo S."/>
            <person name="Nolan M."/>
            <person name="Ohm R."/>
            <person name="Pangilinan J."/>
            <person name="Park H.-J."/>
            <person name="Ramirez L."/>
            <person name="Alfaro M."/>
            <person name="Sun H."/>
            <person name="Tritt A."/>
            <person name="Yoshinaga Y."/>
            <person name="Zwiers L.-H."/>
            <person name="Turgeon B."/>
            <person name="Goodwin S."/>
            <person name="Spatafora J."/>
            <person name="Crous P."/>
            <person name="Grigoriev I."/>
        </authorList>
    </citation>
    <scope>NUCLEOTIDE SEQUENCE [LARGE SCALE GENOMIC DNA]</scope>
    <source>
        <strain evidence="9">CECT 20119</strain>
    </source>
</reference>
<keyword evidence="3 6" id="KW-0560">Oxidoreductase</keyword>
<keyword evidence="4 5" id="KW-0408">Iron</keyword>
<evidence type="ECO:0000256" key="4">
    <source>
        <dbReference type="ARBA" id="ARBA00023004"/>
    </source>
</evidence>
<proteinExistence type="inferred from homology"/>
<dbReference type="GO" id="GO:0005506">
    <property type="term" value="F:iron ion binding"/>
    <property type="evidence" value="ECO:0007669"/>
    <property type="project" value="InterPro"/>
</dbReference>
<dbReference type="OrthoDB" id="1103324at2759"/>
<organism evidence="8 9">
    <name type="scientific">Elsinoe ampelina</name>
    <dbReference type="NCBI Taxonomy" id="302913"/>
    <lineage>
        <taxon>Eukaryota</taxon>
        <taxon>Fungi</taxon>
        <taxon>Dikarya</taxon>
        <taxon>Ascomycota</taxon>
        <taxon>Pezizomycotina</taxon>
        <taxon>Dothideomycetes</taxon>
        <taxon>Dothideomycetidae</taxon>
        <taxon>Myriangiales</taxon>
        <taxon>Elsinoaceae</taxon>
        <taxon>Elsinoe</taxon>
    </lineage>
</organism>
<evidence type="ECO:0000256" key="5">
    <source>
        <dbReference type="PIRSR" id="PIRSR602401-1"/>
    </source>
</evidence>
<dbReference type="EMBL" id="ML992501">
    <property type="protein sequence ID" value="KAF2227547.1"/>
    <property type="molecule type" value="Genomic_DNA"/>
</dbReference>
<dbReference type="PRINTS" id="PR00463">
    <property type="entry name" value="EP450I"/>
</dbReference>
<evidence type="ECO:0000313" key="8">
    <source>
        <dbReference type="EMBL" id="KAF2227547.1"/>
    </source>
</evidence>
<dbReference type="GO" id="GO:0020037">
    <property type="term" value="F:heme binding"/>
    <property type="evidence" value="ECO:0007669"/>
    <property type="project" value="InterPro"/>
</dbReference>